<dbReference type="EMBL" id="KK784925">
    <property type="protein sequence ID" value="KDO61484.1"/>
    <property type="molecule type" value="Genomic_DNA"/>
</dbReference>
<dbReference type="Proteomes" id="UP000027120">
    <property type="component" value="Unassembled WGS sequence"/>
</dbReference>
<accession>A0A067F259</accession>
<evidence type="ECO:0000313" key="1">
    <source>
        <dbReference type="EMBL" id="KDO61484.1"/>
    </source>
</evidence>
<organism evidence="1 2">
    <name type="scientific">Citrus sinensis</name>
    <name type="common">Sweet orange</name>
    <name type="synonym">Citrus aurantium var. sinensis</name>
    <dbReference type="NCBI Taxonomy" id="2711"/>
    <lineage>
        <taxon>Eukaryota</taxon>
        <taxon>Viridiplantae</taxon>
        <taxon>Streptophyta</taxon>
        <taxon>Embryophyta</taxon>
        <taxon>Tracheophyta</taxon>
        <taxon>Spermatophyta</taxon>
        <taxon>Magnoliopsida</taxon>
        <taxon>eudicotyledons</taxon>
        <taxon>Gunneridae</taxon>
        <taxon>Pentapetalae</taxon>
        <taxon>rosids</taxon>
        <taxon>malvids</taxon>
        <taxon>Sapindales</taxon>
        <taxon>Rutaceae</taxon>
        <taxon>Aurantioideae</taxon>
        <taxon>Citrus</taxon>
    </lineage>
</organism>
<protein>
    <submittedName>
        <fullName evidence="1">Uncharacterized protein</fullName>
    </submittedName>
</protein>
<dbReference type="AlphaFoldDB" id="A0A067F259"/>
<gene>
    <name evidence="1" type="ORF">CISIN_1g039947mg</name>
</gene>
<name>A0A067F259_CITSI</name>
<evidence type="ECO:0000313" key="2">
    <source>
        <dbReference type="Proteomes" id="UP000027120"/>
    </source>
</evidence>
<reference evidence="1 2" key="1">
    <citation type="submission" date="2014-04" db="EMBL/GenBank/DDBJ databases">
        <authorList>
            <consortium name="International Citrus Genome Consortium"/>
            <person name="Gmitter F."/>
            <person name="Chen C."/>
            <person name="Farmerie W."/>
            <person name="Harkins T."/>
            <person name="Desany B."/>
            <person name="Mohiuddin M."/>
            <person name="Kodira C."/>
            <person name="Borodovsky M."/>
            <person name="Lomsadze A."/>
            <person name="Burns P."/>
            <person name="Jenkins J."/>
            <person name="Prochnik S."/>
            <person name="Shu S."/>
            <person name="Chapman J."/>
            <person name="Pitluck S."/>
            <person name="Schmutz J."/>
            <person name="Rokhsar D."/>
        </authorList>
    </citation>
    <scope>NUCLEOTIDE SEQUENCE</scope>
</reference>
<sequence>MHVALILNHFVIHIISCDSSRALLFLYKPGTAAVNIRKENPKLTLVACGRISRVSKILCTKNNNRNYEIRCIPYPIMHLFRIKKMMVTPKITQTCHRSIQK</sequence>
<keyword evidence="2" id="KW-1185">Reference proteome</keyword>
<proteinExistence type="predicted"/>